<accession>A0A1X2GZJ3</accession>
<proteinExistence type="predicted"/>
<dbReference type="EMBL" id="MCGN01000013">
    <property type="protein sequence ID" value="ORY89872.1"/>
    <property type="molecule type" value="Genomic_DNA"/>
</dbReference>
<sequence length="191" mass="20901">MIFKMTVHTSSNSSPLFMRAKAQSIWRRMMAWLPPKRVTEQDLAKRYSSLPLPPIYTTTSISASASASVPPPAAAAAAAVSALYQPIIPPPQAHHPLMTDEPSSSMVVMTPHQASYTSHVPSVSPASSLTLSSSSIMTLDDNNSDDYNDDPTPPTMYSNFYLKLPNGQYMVRCRTADRRIIGSFVIEGHMI</sequence>
<name>A0A1X2GZJ3_SYNRA</name>
<dbReference type="AlphaFoldDB" id="A0A1X2GZJ3"/>
<protein>
    <submittedName>
        <fullName evidence="1">Uncharacterized protein</fullName>
    </submittedName>
</protein>
<comment type="caution">
    <text evidence="1">The sequence shown here is derived from an EMBL/GenBank/DDBJ whole genome shotgun (WGS) entry which is preliminary data.</text>
</comment>
<dbReference type="InParanoid" id="A0A1X2GZJ3"/>
<evidence type="ECO:0000313" key="2">
    <source>
        <dbReference type="Proteomes" id="UP000242180"/>
    </source>
</evidence>
<keyword evidence="2" id="KW-1185">Reference proteome</keyword>
<reference evidence="1 2" key="1">
    <citation type="submission" date="2016-07" db="EMBL/GenBank/DDBJ databases">
        <title>Pervasive Adenine N6-methylation of Active Genes in Fungi.</title>
        <authorList>
            <consortium name="DOE Joint Genome Institute"/>
            <person name="Mondo S.J."/>
            <person name="Dannebaum R.O."/>
            <person name="Kuo R.C."/>
            <person name="Labutti K."/>
            <person name="Haridas S."/>
            <person name="Kuo A."/>
            <person name="Salamov A."/>
            <person name="Ahrendt S.R."/>
            <person name="Lipzen A."/>
            <person name="Sullivan W."/>
            <person name="Andreopoulos W.B."/>
            <person name="Clum A."/>
            <person name="Lindquist E."/>
            <person name="Daum C."/>
            <person name="Ramamoorthy G.K."/>
            <person name="Gryganskyi A."/>
            <person name="Culley D."/>
            <person name="Magnuson J.K."/>
            <person name="James T.Y."/>
            <person name="O'Malley M.A."/>
            <person name="Stajich J.E."/>
            <person name="Spatafora J.W."/>
            <person name="Visel A."/>
            <person name="Grigoriev I.V."/>
        </authorList>
    </citation>
    <scope>NUCLEOTIDE SEQUENCE [LARGE SCALE GENOMIC DNA]</scope>
    <source>
        <strain evidence="1 2">NRRL 2496</strain>
    </source>
</reference>
<dbReference type="Proteomes" id="UP000242180">
    <property type="component" value="Unassembled WGS sequence"/>
</dbReference>
<organism evidence="1 2">
    <name type="scientific">Syncephalastrum racemosum</name>
    <name type="common">Filamentous fungus</name>
    <dbReference type="NCBI Taxonomy" id="13706"/>
    <lineage>
        <taxon>Eukaryota</taxon>
        <taxon>Fungi</taxon>
        <taxon>Fungi incertae sedis</taxon>
        <taxon>Mucoromycota</taxon>
        <taxon>Mucoromycotina</taxon>
        <taxon>Mucoromycetes</taxon>
        <taxon>Mucorales</taxon>
        <taxon>Syncephalastraceae</taxon>
        <taxon>Syncephalastrum</taxon>
    </lineage>
</organism>
<gene>
    <name evidence="1" type="ORF">BCR43DRAFT_499625</name>
</gene>
<evidence type="ECO:0000313" key="1">
    <source>
        <dbReference type="EMBL" id="ORY89872.1"/>
    </source>
</evidence>
<dbReference type="OrthoDB" id="2382382at2759"/>